<dbReference type="InterPro" id="IPR050879">
    <property type="entry name" value="Acyltransferase_3"/>
</dbReference>
<gene>
    <name evidence="3" type="ORF">FSPOR_10383</name>
</gene>
<organism evidence="3 4">
    <name type="scientific">Fusarium sporotrichioides</name>
    <dbReference type="NCBI Taxonomy" id="5514"/>
    <lineage>
        <taxon>Eukaryota</taxon>
        <taxon>Fungi</taxon>
        <taxon>Dikarya</taxon>
        <taxon>Ascomycota</taxon>
        <taxon>Pezizomycotina</taxon>
        <taxon>Sordariomycetes</taxon>
        <taxon>Hypocreomycetidae</taxon>
        <taxon>Hypocreales</taxon>
        <taxon>Nectriaceae</taxon>
        <taxon>Fusarium</taxon>
    </lineage>
</organism>
<dbReference type="Proteomes" id="UP000266152">
    <property type="component" value="Unassembled WGS sequence"/>
</dbReference>
<reference evidence="3 4" key="1">
    <citation type="journal article" date="2018" name="PLoS Pathog.">
        <title>Evolution of structural diversity of trichothecenes, a family of toxins produced by plant pathogenic and entomopathogenic fungi.</title>
        <authorList>
            <person name="Proctor R.H."/>
            <person name="McCormick S.P."/>
            <person name="Kim H.S."/>
            <person name="Cardoza R.E."/>
            <person name="Stanley A.M."/>
            <person name="Lindo L."/>
            <person name="Kelly A."/>
            <person name="Brown D.W."/>
            <person name="Lee T."/>
            <person name="Vaughan M.M."/>
            <person name="Alexander N.J."/>
            <person name="Busman M."/>
            <person name="Gutierrez S."/>
        </authorList>
    </citation>
    <scope>NUCLEOTIDE SEQUENCE [LARGE SCALE GENOMIC DNA]</scope>
    <source>
        <strain evidence="3 4">NRRL 3299</strain>
    </source>
</reference>
<feature type="transmembrane region" description="Helical" evidence="1">
    <location>
        <begin position="34"/>
        <end position="54"/>
    </location>
</feature>
<dbReference type="PANTHER" id="PTHR23028:SF134">
    <property type="entry name" value="PUTATIVE (AFU_ORTHOLOGUE AFUA_4G08520)-RELATED"/>
    <property type="match status" value="1"/>
</dbReference>
<dbReference type="PROSITE" id="PS51257">
    <property type="entry name" value="PROKAR_LIPOPROTEIN"/>
    <property type="match status" value="1"/>
</dbReference>
<comment type="caution">
    <text evidence="3">The sequence shown here is derived from an EMBL/GenBank/DDBJ whole genome shotgun (WGS) entry which is preliminary data.</text>
</comment>
<keyword evidence="1" id="KW-0472">Membrane</keyword>
<proteinExistence type="predicted"/>
<feature type="transmembrane region" description="Helical" evidence="1">
    <location>
        <begin position="118"/>
        <end position="137"/>
    </location>
</feature>
<evidence type="ECO:0000313" key="4">
    <source>
        <dbReference type="Proteomes" id="UP000266152"/>
    </source>
</evidence>
<accession>A0A395RLZ3</accession>
<keyword evidence="1" id="KW-0812">Transmembrane</keyword>
<dbReference type="PANTHER" id="PTHR23028">
    <property type="entry name" value="ACETYLTRANSFERASE"/>
    <property type="match status" value="1"/>
</dbReference>
<feature type="domain" description="Acyltransferase 3" evidence="2">
    <location>
        <begin position="72"/>
        <end position="211"/>
    </location>
</feature>
<evidence type="ECO:0000256" key="1">
    <source>
        <dbReference type="SAM" id="Phobius"/>
    </source>
</evidence>
<dbReference type="EMBL" id="PXOF01000178">
    <property type="protein sequence ID" value="RGP60882.1"/>
    <property type="molecule type" value="Genomic_DNA"/>
</dbReference>
<feature type="transmembrane region" description="Helical" evidence="1">
    <location>
        <begin position="165"/>
        <end position="183"/>
    </location>
</feature>
<evidence type="ECO:0000259" key="2">
    <source>
        <dbReference type="Pfam" id="PF01757"/>
    </source>
</evidence>
<dbReference type="Pfam" id="PF01757">
    <property type="entry name" value="Acyl_transf_3"/>
    <property type="match status" value="1"/>
</dbReference>
<name>A0A395RLZ3_FUSSP</name>
<dbReference type="GO" id="GO:0016747">
    <property type="term" value="F:acyltransferase activity, transferring groups other than amino-acyl groups"/>
    <property type="evidence" value="ECO:0007669"/>
    <property type="project" value="InterPro"/>
</dbReference>
<evidence type="ECO:0000313" key="3">
    <source>
        <dbReference type="EMBL" id="RGP60882.1"/>
    </source>
</evidence>
<protein>
    <recommendedName>
        <fullName evidence="2">Acyltransferase 3 domain-containing protein</fullName>
    </recommendedName>
</protein>
<dbReference type="STRING" id="5514.A0A395RLZ3"/>
<dbReference type="AlphaFoldDB" id="A0A395RLZ3"/>
<keyword evidence="1" id="KW-1133">Transmembrane helix</keyword>
<dbReference type="InterPro" id="IPR002656">
    <property type="entry name" value="Acyl_transf_3_dom"/>
</dbReference>
<keyword evidence="4" id="KW-1185">Reference proteome</keyword>
<sequence length="254" mass="29376">MDIASQKGRYGDVQSGKGTLALLSWNLTTSCLRWKFFLAKICSFLYSFLIPSFLAGSRSLEQTRAAGLSPTAYLDGLRGICSAIVVIYHHCYQCYNTSVSWGAEKQYYDFMRLPIIRLLYNGPPAVAIFFIISGYALSYRVLHLSQNKNPSDAFIALSSLVFRRVFRLFVPITVSTFFVFLLLRAHAFESTRVFTEDKTFFRDHTETHAVRLPGAWEQWKDWSWHAFKEVHIFAWDTKETANRKYTVAFLLYIY</sequence>